<dbReference type="Pfam" id="PF00534">
    <property type="entry name" value="Glycos_transf_1"/>
    <property type="match status" value="1"/>
</dbReference>
<proteinExistence type="predicted"/>
<dbReference type="AlphaFoldDB" id="A0A2T1AB62"/>
<dbReference type="Gene3D" id="3.40.50.2000">
    <property type="entry name" value="Glycogen Phosphorylase B"/>
    <property type="match status" value="2"/>
</dbReference>
<accession>A0A2T1AB62</accession>
<dbReference type="EMBL" id="PVUF01000013">
    <property type="protein sequence ID" value="PRZ45802.1"/>
    <property type="molecule type" value="Genomic_DNA"/>
</dbReference>
<dbReference type="InterPro" id="IPR050194">
    <property type="entry name" value="Glycosyltransferase_grp1"/>
</dbReference>
<dbReference type="PANTHER" id="PTHR45947">
    <property type="entry name" value="SULFOQUINOVOSYL TRANSFERASE SQD2"/>
    <property type="match status" value="1"/>
</dbReference>
<dbReference type="PANTHER" id="PTHR45947:SF3">
    <property type="entry name" value="SULFOQUINOVOSYL TRANSFERASE SQD2"/>
    <property type="match status" value="1"/>
</dbReference>
<sequence length="422" mass="46613">MKLLVVSTNAALTMGGEAMKALQYVQQLLAQGRDVTLITHDRCRAALADQLPEGRVIYVRDSAMMRACWRTPGLARLVNSFFHLEVARICRDFDPDGVVIHYLCPISPVEQRFPPKGYRYVIGPLSGNIFYPPGFRHLAGRGLRLQQRIYRPLQKLLGLFSRQFARAERVLVSGYDRTREALDWAGCPPGRIEEVWDAGLSEALFDRHRIHPAESPPHFVWIGRMVPYKGAELAIRALSHAPEQSQLTLYGDGPQRAELEALVRELNLGARVTFAGWLPHDALADTLGRFRGLLFPTLREANGIIMQEAMAIGLPVVTLRWGGPLGLAEEGEALFVDAGSQGQVVRDLAGAMQRLAHEPDLAECISQAARAKAEAAFPWGRVADSWYAAARAAHDRTAGGSREARARHVDAPSGVDSDQHRA</sequence>
<evidence type="ECO:0000259" key="2">
    <source>
        <dbReference type="Pfam" id="PF00534"/>
    </source>
</evidence>
<reference evidence="3 4" key="1">
    <citation type="submission" date="2018-03" db="EMBL/GenBank/DDBJ databases">
        <title>Genomic Encyclopedia of Archaeal and Bacterial Type Strains, Phase II (KMG-II): from individual species to whole genera.</title>
        <authorList>
            <person name="Goeker M."/>
        </authorList>
    </citation>
    <scope>NUCLEOTIDE SEQUENCE [LARGE SCALE GENOMIC DNA]</scope>
    <source>
        <strain evidence="3 4">DSM 25328</strain>
    </source>
</reference>
<name>A0A2T1AB62_TRISK</name>
<protein>
    <submittedName>
        <fullName evidence="3">Glycosyltransferase involved in cell wall biosynthesis</fullName>
    </submittedName>
</protein>
<comment type="caution">
    <text evidence="3">The sequence shown here is derived from an EMBL/GenBank/DDBJ whole genome shotgun (WGS) entry which is preliminary data.</text>
</comment>
<dbReference type="GO" id="GO:0016757">
    <property type="term" value="F:glycosyltransferase activity"/>
    <property type="evidence" value="ECO:0007669"/>
    <property type="project" value="InterPro"/>
</dbReference>
<dbReference type="InterPro" id="IPR001296">
    <property type="entry name" value="Glyco_trans_1"/>
</dbReference>
<evidence type="ECO:0000256" key="1">
    <source>
        <dbReference type="SAM" id="MobiDB-lite"/>
    </source>
</evidence>
<gene>
    <name evidence="3" type="ORF">CLV89_11399</name>
</gene>
<dbReference type="CDD" id="cd03801">
    <property type="entry name" value="GT4_PimA-like"/>
    <property type="match status" value="1"/>
</dbReference>
<feature type="domain" description="Glycosyl transferase family 1" evidence="2">
    <location>
        <begin position="212"/>
        <end position="371"/>
    </location>
</feature>
<dbReference type="RefSeq" id="WP_106164976.1">
    <property type="nucleotide sequence ID" value="NZ_PVUF01000013.1"/>
</dbReference>
<keyword evidence="3" id="KW-0808">Transferase</keyword>
<dbReference type="Proteomes" id="UP000237718">
    <property type="component" value="Unassembled WGS sequence"/>
</dbReference>
<dbReference type="SUPFAM" id="SSF53756">
    <property type="entry name" value="UDP-Glycosyltransferase/glycogen phosphorylase"/>
    <property type="match status" value="1"/>
</dbReference>
<feature type="compositionally biased region" description="Basic and acidic residues" evidence="1">
    <location>
        <begin position="397"/>
        <end position="410"/>
    </location>
</feature>
<feature type="region of interest" description="Disordered" evidence="1">
    <location>
        <begin position="397"/>
        <end position="422"/>
    </location>
</feature>
<organism evidence="3 4">
    <name type="scientific">Tritonibacter scottomollicae</name>
    <name type="common">Epibacterium scottomollicae</name>
    <dbReference type="NCBI Taxonomy" id="483013"/>
    <lineage>
        <taxon>Bacteria</taxon>
        <taxon>Pseudomonadati</taxon>
        <taxon>Pseudomonadota</taxon>
        <taxon>Alphaproteobacteria</taxon>
        <taxon>Rhodobacterales</taxon>
        <taxon>Paracoccaceae</taxon>
        <taxon>Tritonibacter</taxon>
    </lineage>
</organism>
<evidence type="ECO:0000313" key="3">
    <source>
        <dbReference type="EMBL" id="PRZ45802.1"/>
    </source>
</evidence>
<dbReference type="OrthoDB" id="9790710at2"/>
<evidence type="ECO:0000313" key="4">
    <source>
        <dbReference type="Proteomes" id="UP000237718"/>
    </source>
</evidence>